<comment type="caution">
    <text evidence="2">The sequence shown here is derived from an EMBL/GenBank/DDBJ whole genome shotgun (WGS) entry which is preliminary data.</text>
</comment>
<name>A0A8H5ZUE2_COCSA</name>
<dbReference type="EMBL" id="WNKQ01000001">
    <property type="protein sequence ID" value="KAF5854083.1"/>
    <property type="molecule type" value="Genomic_DNA"/>
</dbReference>
<evidence type="ECO:0000313" key="3">
    <source>
        <dbReference type="Proteomes" id="UP000624244"/>
    </source>
</evidence>
<feature type="region of interest" description="Disordered" evidence="1">
    <location>
        <begin position="30"/>
        <end position="60"/>
    </location>
</feature>
<feature type="region of interest" description="Disordered" evidence="1">
    <location>
        <begin position="150"/>
        <end position="184"/>
    </location>
</feature>
<dbReference type="AlphaFoldDB" id="A0A8H5ZUE2"/>
<evidence type="ECO:0000256" key="1">
    <source>
        <dbReference type="SAM" id="MobiDB-lite"/>
    </source>
</evidence>
<feature type="compositionally biased region" description="Basic residues" evidence="1">
    <location>
        <begin position="150"/>
        <end position="163"/>
    </location>
</feature>
<organism evidence="2 3">
    <name type="scientific">Cochliobolus sativus</name>
    <name type="common">Common root rot and spot blotch fungus</name>
    <name type="synonym">Bipolaris sorokiniana</name>
    <dbReference type="NCBI Taxonomy" id="45130"/>
    <lineage>
        <taxon>Eukaryota</taxon>
        <taxon>Fungi</taxon>
        <taxon>Dikarya</taxon>
        <taxon>Ascomycota</taxon>
        <taxon>Pezizomycotina</taxon>
        <taxon>Dothideomycetes</taxon>
        <taxon>Pleosporomycetidae</taxon>
        <taxon>Pleosporales</taxon>
        <taxon>Pleosporineae</taxon>
        <taxon>Pleosporaceae</taxon>
        <taxon>Bipolaris</taxon>
    </lineage>
</organism>
<reference evidence="2" key="1">
    <citation type="submission" date="2019-11" db="EMBL/GenBank/DDBJ databases">
        <title>Bipolaris sorokiniana Genome sequencing.</title>
        <authorList>
            <person name="Wang H."/>
        </authorList>
    </citation>
    <scope>NUCLEOTIDE SEQUENCE</scope>
</reference>
<protein>
    <submittedName>
        <fullName evidence="2">Uncharacterized protein</fullName>
    </submittedName>
</protein>
<feature type="compositionally biased region" description="Polar residues" evidence="1">
    <location>
        <begin position="165"/>
        <end position="182"/>
    </location>
</feature>
<accession>A0A8H5ZUE2</accession>
<evidence type="ECO:0000313" key="2">
    <source>
        <dbReference type="EMBL" id="KAF5854083.1"/>
    </source>
</evidence>
<dbReference type="Proteomes" id="UP000624244">
    <property type="component" value="Unassembled WGS sequence"/>
</dbReference>
<gene>
    <name evidence="2" type="ORF">GGP41_006824</name>
</gene>
<sequence>MLQILRHILSTRGIDQQRDLRDRKGLCLKEQPALHEPETPQSNEPPVPGKRPSRKPARSIIPKQSVLQTVGMDARSIVACNNIATEERRDGYQLSQGSVLSEGSDSPFVQPGMTGQESANLIFGVGSVQAVWSHTQGGCMGDRCASNARHHASRSGLKHHLGTSKRVQNHSILSKSNISDPTSKLIKDTPAAYRHDPTHSSETHTFRNKAIPKLKLLPVHIRRLY</sequence>
<proteinExistence type="predicted"/>